<dbReference type="RefSeq" id="WP_167474670.1">
    <property type="nucleotide sequence ID" value="NZ_CP046172.1"/>
</dbReference>
<sequence length="133" mass="14549">MALSVPDRLDIAEVVSLHGHLTDDGAFDRMDEVFAPEIVYDVRAFGLGELHGREALREAALALGDRNPVGHHVTNIVVREDADGTVRVRSKGIGINADGSCGSAVYDDIVVRTPDGWRISHRTIRRRETPLTP</sequence>
<gene>
    <name evidence="2" type="ORF">F5544_20250</name>
</gene>
<protein>
    <submittedName>
        <fullName evidence="2">Nuclear transport factor 2 family protein</fullName>
    </submittedName>
</protein>
<accession>A0A6G9YF57</accession>
<reference evidence="2 3" key="1">
    <citation type="journal article" date="2019" name="ACS Chem. Biol.">
        <title>Identification and Mobilization of a Cryptic Antibiotic Biosynthesis Gene Locus from a Human-Pathogenic Nocardia Isolate.</title>
        <authorList>
            <person name="Herisse M."/>
            <person name="Ishida K."/>
            <person name="Porter J.L."/>
            <person name="Howden B."/>
            <person name="Hertweck C."/>
            <person name="Stinear T.P."/>
            <person name="Pidot S.J."/>
        </authorList>
    </citation>
    <scope>NUCLEOTIDE SEQUENCE [LARGE SCALE GENOMIC DNA]</scope>
    <source>
        <strain evidence="2 3">AUSMDU00012717</strain>
    </source>
</reference>
<dbReference type="Gene3D" id="3.10.450.50">
    <property type="match status" value="1"/>
</dbReference>
<name>A0A6G9YF57_9NOCA</name>
<evidence type="ECO:0000259" key="1">
    <source>
        <dbReference type="Pfam" id="PF13577"/>
    </source>
</evidence>
<dbReference type="AlphaFoldDB" id="A0A6G9YF57"/>
<dbReference type="Pfam" id="PF13577">
    <property type="entry name" value="SnoaL_4"/>
    <property type="match status" value="1"/>
</dbReference>
<dbReference type="SUPFAM" id="SSF54427">
    <property type="entry name" value="NTF2-like"/>
    <property type="match status" value="1"/>
</dbReference>
<keyword evidence="3" id="KW-1185">Reference proteome</keyword>
<dbReference type="InterPro" id="IPR032710">
    <property type="entry name" value="NTF2-like_dom_sf"/>
</dbReference>
<dbReference type="Proteomes" id="UP000503540">
    <property type="component" value="Chromosome"/>
</dbReference>
<evidence type="ECO:0000313" key="2">
    <source>
        <dbReference type="EMBL" id="QIS11915.1"/>
    </source>
</evidence>
<feature type="domain" description="SnoaL-like" evidence="1">
    <location>
        <begin position="5"/>
        <end position="123"/>
    </location>
</feature>
<proteinExistence type="predicted"/>
<evidence type="ECO:0000313" key="3">
    <source>
        <dbReference type="Proteomes" id="UP000503540"/>
    </source>
</evidence>
<dbReference type="InterPro" id="IPR037401">
    <property type="entry name" value="SnoaL-like"/>
</dbReference>
<organism evidence="2 3">
    <name type="scientific">Nocardia arthritidis</name>
    <dbReference type="NCBI Taxonomy" id="228602"/>
    <lineage>
        <taxon>Bacteria</taxon>
        <taxon>Bacillati</taxon>
        <taxon>Actinomycetota</taxon>
        <taxon>Actinomycetes</taxon>
        <taxon>Mycobacteriales</taxon>
        <taxon>Nocardiaceae</taxon>
        <taxon>Nocardia</taxon>
    </lineage>
</organism>
<dbReference type="KEGG" id="nah:F5544_20250"/>
<dbReference type="EMBL" id="CP046172">
    <property type="protein sequence ID" value="QIS11915.1"/>
    <property type="molecule type" value="Genomic_DNA"/>
</dbReference>